<dbReference type="AlphaFoldDB" id="A0A7E4V3G6"/>
<reference evidence="1" key="1">
    <citation type="journal article" date="2013" name="Genetics">
        <title>The draft genome and transcriptome of Panagrellus redivivus are shaped by the harsh demands of a free-living lifestyle.</title>
        <authorList>
            <person name="Srinivasan J."/>
            <person name="Dillman A.R."/>
            <person name="Macchietto M.G."/>
            <person name="Heikkinen L."/>
            <person name="Lakso M."/>
            <person name="Fracchia K.M."/>
            <person name="Antoshechkin I."/>
            <person name="Mortazavi A."/>
            <person name="Wong G."/>
            <person name="Sternberg P.W."/>
        </authorList>
    </citation>
    <scope>NUCLEOTIDE SEQUENCE [LARGE SCALE GENOMIC DNA]</scope>
    <source>
        <strain evidence="1">MT8872</strain>
    </source>
</reference>
<protein>
    <submittedName>
        <fullName evidence="2">Secreted protein</fullName>
    </submittedName>
</protein>
<organism evidence="1 2">
    <name type="scientific">Panagrellus redivivus</name>
    <name type="common">Microworm</name>
    <dbReference type="NCBI Taxonomy" id="6233"/>
    <lineage>
        <taxon>Eukaryota</taxon>
        <taxon>Metazoa</taxon>
        <taxon>Ecdysozoa</taxon>
        <taxon>Nematoda</taxon>
        <taxon>Chromadorea</taxon>
        <taxon>Rhabditida</taxon>
        <taxon>Tylenchina</taxon>
        <taxon>Panagrolaimomorpha</taxon>
        <taxon>Panagrolaimoidea</taxon>
        <taxon>Panagrolaimidae</taxon>
        <taxon>Panagrellus</taxon>
    </lineage>
</organism>
<dbReference type="Proteomes" id="UP000492821">
    <property type="component" value="Unassembled WGS sequence"/>
</dbReference>
<name>A0A7E4V3G6_PANRE</name>
<keyword evidence="1" id="KW-1185">Reference proteome</keyword>
<accession>A0A7E4V3G6</accession>
<evidence type="ECO:0000313" key="1">
    <source>
        <dbReference type="Proteomes" id="UP000492821"/>
    </source>
</evidence>
<dbReference type="WBParaSite" id="Pan_g16098.t1">
    <property type="protein sequence ID" value="Pan_g16098.t1"/>
    <property type="gene ID" value="Pan_g16098"/>
</dbReference>
<reference evidence="2" key="2">
    <citation type="submission" date="2020-10" db="UniProtKB">
        <authorList>
            <consortium name="WormBaseParasite"/>
        </authorList>
    </citation>
    <scope>IDENTIFICATION</scope>
</reference>
<sequence>MRNQNEIVDHGSSPCRQLKLLTLLTSKWMSIRAMDTNKEASLCIACVCSFGRLYRCIPRVKGSFVLSKHGTTKAWRVLRVTNSGKTTISMSEKSTDCQRHC</sequence>
<evidence type="ECO:0000313" key="2">
    <source>
        <dbReference type="WBParaSite" id="Pan_g16098.t1"/>
    </source>
</evidence>
<proteinExistence type="predicted"/>